<comment type="caution">
    <text evidence="1">The sequence shown here is derived from an EMBL/GenBank/DDBJ whole genome shotgun (WGS) entry which is preliminary data.</text>
</comment>
<evidence type="ECO:0000313" key="2">
    <source>
        <dbReference type="Proteomes" id="UP000217784"/>
    </source>
</evidence>
<dbReference type="Proteomes" id="UP000217784">
    <property type="component" value="Unassembled WGS sequence"/>
</dbReference>
<reference evidence="1 2" key="1">
    <citation type="journal article" date="2017" name="BMC Genomics">
        <title>Genomic analysis of methanogenic archaea reveals a shift towards energy conservation.</title>
        <authorList>
            <person name="Gilmore S.P."/>
            <person name="Henske J.K."/>
            <person name="Sexton J.A."/>
            <person name="Solomon K.V."/>
            <person name="Seppala S."/>
            <person name="Yoo J.I."/>
            <person name="Huyett L.M."/>
            <person name="Pressman A."/>
            <person name="Cogan J.Z."/>
            <person name="Kivenson V."/>
            <person name="Peng X."/>
            <person name="Tan Y."/>
            <person name="Valentine D.L."/>
            <person name="O'Malley M.A."/>
        </authorList>
    </citation>
    <scope>NUCLEOTIDE SEQUENCE [LARGE SCALE GENOMIC DNA]</scope>
    <source>
        <strain evidence="1 2">M.o.H.</strain>
    </source>
</reference>
<name>A0A2A2H8F5_METBR</name>
<protein>
    <submittedName>
        <fullName evidence="1">Uncharacterized protein</fullName>
    </submittedName>
</protein>
<dbReference type="AlphaFoldDB" id="A0A2A2H8F5"/>
<sequence length="63" mass="7363">MDNFDDMDIANDFLDAAYKCKPNNLEPLLQKIELKIKNNDHTDKTLLRARMIVTSKLALYYSK</sequence>
<organism evidence="1 2">
    <name type="scientific">Methanobacterium bryantii</name>
    <dbReference type="NCBI Taxonomy" id="2161"/>
    <lineage>
        <taxon>Archaea</taxon>
        <taxon>Methanobacteriati</taxon>
        <taxon>Methanobacteriota</taxon>
        <taxon>Methanomada group</taxon>
        <taxon>Methanobacteria</taxon>
        <taxon>Methanobacteriales</taxon>
        <taxon>Methanobacteriaceae</taxon>
        <taxon>Methanobacterium</taxon>
    </lineage>
</organism>
<dbReference type="EMBL" id="LMVM01000003">
    <property type="protein sequence ID" value="PAV05606.1"/>
    <property type="molecule type" value="Genomic_DNA"/>
</dbReference>
<accession>A0A2A2H8F5</accession>
<proteinExistence type="predicted"/>
<dbReference type="RefSeq" id="WP_069585699.1">
    <property type="nucleotide sequence ID" value="NZ_LMVM01000003.1"/>
</dbReference>
<dbReference type="OrthoDB" id="373255at2157"/>
<gene>
    <name evidence="1" type="ORF">ASJ80_08845</name>
</gene>
<evidence type="ECO:0000313" key="1">
    <source>
        <dbReference type="EMBL" id="PAV05606.1"/>
    </source>
</evidence>
<keyword evidence="2" id="KW-1185">Reference proteome</keyword>